<dbReference type="SUPFAM" id="SSF50978">
    <property type="entry name" value="WD40 repeat-like"/>
    <property type="match status" value="1"/>
</dbReference>
<proteinExistence type="predicted"/>
<dbReference type="Gene3D" id="1.10.1540.10">
    <property type="entry name" value="BEACH domain"/>
    <property type="match status" value="1"/>
</dbReference>
<keyword evidence="1 3" id="KW-0853">WD repeat</keyword>
<dbReference type="CDD" id="cd06071">
    <property type="entry name" value="Beach"/>
    <property type="match status" value="1"/>
</dbReference>
<dbReference type="InterPro" id="IPR019775">
    <property type="entry name" value="WD40_repeat_CS"/>
</dbReference>
<dbReference type="PANTHER" id="PTHR46108:SF4">
    <property type="entry name" value="BLUE CHEESE"/>
    <property type="match status" value="1"/>
</dbReference>
<dbReference type="PROSITE" id="PS50082">
    <property type="entry name" value="WD_REPEATS_2"/>
    <property type="match status" value="1"/>
</dbReference>
<feature type="repeat" description="WD" evidence="3">
    <location>
        <begin position="327"/>
        <end position="368"/>
    </location>
</feature>
<evidence type="ECO:0000256" key="2">
    <source>
        <dbReference type="ARBA" id="ARBA00022737"/>
    </source>
</evidence>
<accession>A0A8J4XRA2</accession>
<dbReference type="OrthoDB" id="10018316at2759"/>
<reference evidence="5" key="1">
    <citation type="submission" date="2020-07" db="EMBL/GenBank/DDBJ databases">
        <title>The High-quality genome of the commercially important snow crab, Chionoecetes opilio.</title>
        <authorList>
            <person name="Jeong J.-H."/>
            <person name="Ryu S."/>
        </authorList>
    </citation>
    <scope>NUCLEOTIDE SEQUENCE</scope>
    <source>
        <strain evidence="5">MADBK_172401_WGS</strain>
        <tissue evidence="5">Digestive gland</tissue>
    </source>
</reference>
<dbReference type="InterPro" id="IPR051944">
    <property type="entry name" value="BEACH_domain_protein"/>
</dbReference>
<comment type="caution">
    <text evidence="5">The sequence shown here is derived from an EMBL/GenBank/DDBJ whole genome shotgun (WGS) entry which is preliminary data.</text>
</comment>
<dbReference type="InterPro" id="IPR015943">
    <property type="entry name" value="WD40/YVTN_repeat-like_dom_sf"/>
</dbReference>
<evidence type="ECO:0000259" key="4">
    <source>
        <dbReference type="PROSITE" id="PS50197"/>
    </source>
</evidence>
<evidence type="ECO:0000313" key="6">
    <source>
        <dbReference type="Proteomes" id="UP000770661"/>
    </source>
</evidence>
<dbReference type="PROSITE" id="PS50197">
    <property type="entry name" value="BEACH"/>
    <property type="match status" value="1"/>
</dbReference>
<dbReference type="PROSITE" id="PS00678">
    <property type="entry name" value="WD_REPEATS_1"/>
    <property type="match status" value="1"/>
</dbReference>
<dbReference type="Pfam" id="PF02138">
    <property type="entry name" value="Beach"/>
    <property type="match status" value="1"/>
</dbReference>
<dbReference type="InterPro" id="IPR036322">
    <property type="entry name" value="WD40_repeat_dom_sf"/>
</dbReference>
<evidence type="ECO:0000256" key="1">
    <source>
        <dbReference type="ARBA" id="ARBA00022574"/>
    </source>
</evidence>
<dbReference type="InterPro" id="IPR000409">
    <property type="entry name" value="BEACH_dom"/>
</dbReference>
<evidence type="ECO:0000313" key="5">
    <source>
        <dbReference type="EMBL" id="KAG0712300.1"/>
    </source>
</evidence>
<keyword evidence="2" id="KW-0677">Repeat</keyword>
<dbReference type="EMBL" id="JACEEZ010022558">
    <property type="protein sequence ID" value="KAG0712300.1"/>
    <property type="molecule type" value="Genomic_DNA"/>
</dbReference>
<dbReference type="SUPFAM" id="SSF81837">
    <property type="entry name" value="BEACH domain"/>
    <property type="match status" value="1"/>
</dbReference>
<dbReference type="PANTHER" id="PTHR46108">
    <property type="entry name" value="BLUE CHEESE"/>
    <property type="match status" value="1"/>
</dbReference>
<feature type="domain" description="BEACH" evidence="4">
    <location>
        <begin position="1"/>
        <end position="183"/>
    </location>
</feature>
<dbReference type="Gene3D" id="2.130.10.10">
    <property type="entry name" value="YVTN repeat-like/Quinoprotein amine dehydrogenase"/>
    <property type="match status" value="1"/>
</dbReference>
<dbReference type="Proteomes" id="UP000770661">
    <property type="component" value="Unassembled WGS sequence"/>
</dbReference>
<dbReference type="AlphaFoldDB" id="A0A8J4XRA2"/>
<dbReference type="Pfam" id="PF00400">
    <property type="entry name" value="WD40"/>
    <property type="match status" value="2"/>
</dbReference>
<keyword evidence="6" id="KW-1185">Reference proteome</keyword>
<name>A0A8J4XRA2_CHIOP</name>
<dbReference type="InterPro" id="IPR036372">
    <property type="entry name" value="BEACH_dom_sf"/>
</dbReference>
<gene>
    <name evidence="5" type="primary">WDFY3_3</name>
    <name evidence="5" type="ORF">GWK47_018803</name>
</gene>
<dbReference type="SMART" id="SM01026">
    <property type="entry name" value="Beach"/>
    <property type="match status" value="1"/>
</dbReference>
<dbReference type="SMART" id="SM00320">
    <property type="entry name" value="WD40"/>
    <property type="match status" value="4"/>
</dbReference>
<dbReference type="PROSITE" id="PS50294">
    <property type="entry name" value="WD_REPEATS_REGION"/>
    <property type="match status" value="1"/>
</dbReference>
<sequence length="457" mass="50815">MIVSSYLVRMEPFTQHFLRLQGGHFDLADRMFHSMKEAWHSASRNNMADVKELIPEFFYLPEFFGNSNKFDLGCKQSGKQLDDVVLPPWAKGDAREFIRLHRMALECDFVSAHLHEWIDLIFGYKQLGQPAVEAINVFHHLFYEGNVDIYNIEDPLKKNATIGFINNFGQIPKQLFRKPHPCKKLSGQRTSIIDAGPLSQAPTVTPIEKVFYQNLDNLRPSMHAIKEVKGAVGQIIAQDKIILAVEQNKTLIPATYQRFLAWGFADQSLRIGGYESERAVLVSETPQNGEILAAVCPNNKTIITAGTSTVINVYEVIKRQLVQKKTLYGHCDGITCLAACSAYGLLVSGSRDRSAIIWDLARLAYVRQLAPHQAPVAALAINEQTGDIATCAGTWLHVWSINGAAVATVNTALGAHSPQQQILCVAFSTMYEWDPNNVIMTGSSDGVVRVSQRDESG</sequence>
<protein>
    <submittedName>
        <fullName evidence="5">WD repeat and FYVE domain-containing protein 3</fullName>
    </submittedName>
</protein>
<evidence type="ECO:0000256" key="3">
    <source>
        <dbReference type="PROSITE-ProRule" id="PRU00221"/>
    </source>
</evidence>
<dbReference type="InterPro" id="IPR001680">
    <property type="entry name" value="WD40_rpt"/>
</dbReference>
<organism evidence="5 6">
    <name type="scientific">Chionoecetes opilio</name>
    <name type="common">Atlantic snow crab</name>
    <name type="synonym">Cancer opilio</name>
    <dbReference type="NCBI Taxonomy" id="41210"/>
    <lineage>
        <taxon>Eukaryota</taxon>
        <taxon>Metazoa</taxon>
        <taxon>Ecdysozoa</taxon>
        <taxon>Arthropoda</taxon>
        <taxon>Crustacea</taxon>
        <taxon>Multicrustacea</taxon>
        <taxon>Malacostraca</taxon>
        <taxon>Eumalacostraca</taxon>
        <taxon>Eucarida</taxon>
        <taxon>Decapoda</taxon>
        <taxon>Pleocyemata</taxon>
        <taxon>Brachyura</taxon>
        <taxon>Eubrachyura</taxon>
        <taxon>Majoidea</taxon>
        <taxon>Majidae</taxon>
        <taxon>Chionoecetes</taxon>
    </lineage>
</organism>